<dbReference type="Gene3D" id="3.90.20.20">
    <property type="match status" value="1"/>
</dbReference>
<accession>A0A222MYF8</accession>
<dbReference type="Gene3D" id="2.30.22.10">
    <property type="entry name" value="Head domain of nucleotide exchange factor GrpE"/>
    <property type="match status" value="1"/>
</dbReference>
<dbReference type="GO" id="GO:0051082">
    <property type="term" value="F:unfolded protein binding"/>
    <property type="evidence" value="ECO:0007669"/>
    <property type="project" value="TreeGrafter"/>
</dbReference>
<dbReference type="Pfam" id="PF01025">
    <property type="entry name" value="GrpE"/>
    <property type="match status" value="1"/>
</dbReference>
<dbReference type="RefSeq" id="WP_094325380.1">
    <property type="nucleotide sequence ID" value="NZ_CP022347.1"/>
</dbReference>
<evidence type="ECO:0000256" key="4">
    <source>
        <dbReference type="RuleBase" id="RU000639"/>
    </source>
</evidence>
<comment type="subunit">
    <text evidence="3">Homodimer.</text>
</comment>
<dbReference type="PANTHER" id="PTHR21237:SF23">
    <property type="entry name" value="GRPE PROTEIN HOMOLOG, MITOCHONDRIAL"/>
    <property type="match status" value="1"/>
</dbReference>
<dbReference type="OrthoDB" id="9789811at2"/>
<dbReference type="GO" id="GO:0005737">
    <property type="term" value="C:cytoplasm"/>
    <property type="evidence" value="ECO:0007669"/>
    <property type="project" value="UniProtKB-SubCell"/>
</dbReference>
<evidence type="ECO:0000313" key="7">
    <source>
        <dbReference type="EMBL" id="ASQ30626.1"/>
    </source>
</evidence>
<dbReference type="HAMAP" id="MF_01151">
    <property type="entry name" value="GrpE"/>
    <property type="match status" value="1"/>
</dbReference>
<dbReference type="InterPro" id="IPR000740">
    <property type="entry name" value="GrpE"/>
</dbReference>
<dbReference type="NCBIfam" id="NF010756">
    <property type="entry name" value="PRK14159.1"/>
    <property type="match status" value="1"/>
</dbReference>
<feature type="compositionally biased region" description="Acidic residues" evidence="6">
    <location>
        <begin position="16"/>
        <end position="27"/>
    </location>
</feature>
<name>A0A222MYF8_9BACT</name>
<dbReference type="KEGG" id="cavi:CAV_0968"/>
<comment type="subcellular location">
    <subcellularLocation>
        <location evidence="3">Cytoplasm</location>
    </subcellularLocation>
</comment>
<dbReference type="PANTHER" id="PTHR21237">
    <property type="entry name" value="GRPE PROTEIN"/>
    <property type="match status" value="1"/>
</dbReference>
<feature type="compositionally biased region" description="Basic and acidic residues" evidence="6">
    <location>
        <begin position="1"/>
        <end position="15"/>
    </location>
</feature>
<keyword evidence="8" id="KW-1185">Reference proteome</keyword>
<evidence type="ECO:0000256" key="5">
    <source>
        <dbReference type="RuleBase" id="RU004478"/>
    </source>
</evidence>
<sequence length="175" mass="20269">MDKDENLEQEKKEEQSELSEEKEESLGELELLRAENADLKDRYARANADFENIKKRMQREKEQMIAFANEGFARDLLDVVDTLEAALNVEASDELSTKIKEGVKNTLDLLLKKLKNHGVELIEAKEGDEFNPELHEAMFYAENENFKANELTQILQKGYKLRDRILRHTKVSVAK</sequence>
<keyword evidence="3 4" id="KW-0346">Stress response</keyword>
<dbReference type="EMBL" id="CP022347">
    <property type="protein sequence ID" value="ASQ30626.1"/>
    <property type="molecule type" value="Genomic_DNA"/>
</dbReference>
<evidence type="ECO:0000256" key="6">
    <source>
        <dbReference type="SAM" id="MobiDB-lite"/>
    </source>
</evidence>
<protein>
    <recommendedName>
        <fullName evidence="3 4">Protein GrpE</fullName>
    </recommendedName>
    <alternativeName>
        <fullName evidence="3">HSP-70 cofactor</fullName>
    </alternativeName>
</protein>
<dbReference type="GO" id="GO:0000774">
    <property type="term" value="F:adenyl-nucleotide exchange factor activity"/>
    <property type="evidence" value="ECO:0007669"/>
    <property type="project" value="InterPro"/>
</dbReference>
<gene>
    <name evidence="3 7" type="primary">grpE</name>
    <name evidence="7" type="ORF">CAV_0968</name>
</gene>
<dbReference type="CDD" id="cd00446">
    <property type="entry name" value="GrpE"/>
    <property type="match status" value="1"/>
</dbReference>
<keyword evidence="2 3" id="KW-0143">Chaperone</keyword>
<dbReference type="PRINTS" id="PR00773">
    <property type="entry name" value="GRPEPROTEIN"/>
</dbReference>
<dbReference type="SUPFAM" id="SSF58014">
    <property type="entry name" value="Coiled-coil domain of nucleotide exchange factor GrpE"/>
    <property type="match status" value="1"/>
</dbReference>
<evidence type="ECO:0000256" key="3">
    <source>
        <dbReference type="HAMAP-Rule" id="MF_01151"/>
    </source>
</evidence>
<dbReference type="SUPFAM" id="SSF51064">
    <property type="entry name" value="Head domain of nucleotide exchange factor GrpE"/>
    <property type="match status" value="1"/>
</dbReference>
<organism evidence="7 8">
    <name type="scientific">Campylobacter avium LMG 24591</name>
    <dbReference type="NCBI Taxonomy" id="522484"/>
    <lineage>
        <taxon>Bacteria</taxon>
        <taxon>Pseudomonadati</taxon>
        <taxon>Campylobacterota</taxon>
        <taxon>Epsilonproteobacteria</taxon>
        <taxon>Campylobacterales</taxon>
        <taxon>Campylobacteraceae</taxon>
        <taxon>Campylobacter</taxon>
    </lineage>
</organism>
<dbReference type="PROSITE" id="PS01071">
    <property type="entry name" value="GRPE"/>
    <property type="match status" value="1"/>
</dbReference>
<evidence type="ECO:0000313" key="8">
    <source>
        <dbReference type="Proteomes" id="UP000201169"/>
    </source>
</evidence>
<dbReference type="GO" id="GO:0006457">
    <property type="term" value="P:protein folding"/>
    <property type="evidence" value="ECO:0007669"/>
    <property type="project" value="InterPro"/>
</dbReference>
<dbReference type="AlphaFoldDB" id="A0A222MYF8"/>
<dbReference type="Proteomes" id="UP000201169">
    <property type="component" value="Chromosome"/>
</dbReference>
<dbReference type="InterPro" id="IPR013805">
    <property type="entry name" value="GrpE_CC"/>
</dbReference>
<evidence type="ECO:0000256" key="2">
    <source>
        <dbReference type="ARBA" id="ARBA00023186"/>
    </source>
</evidence>
<dbReference type="InterPro" id="IPR009012">
    <property type="entry name" value="GrpE_head"/>
</dbReference>
<dbReference type="GO" id="GO:0042803">
    <property type="term" value="F:protein homodimerization activity"/>
    <property type="evidence" value="ECO:0007669"/>
    <property type="project" value="InterPro"/>
</dbReference>
<comment type="function">
    <text evidence="3 4">Participates actively in the response to hyperosmotic and heat shock by preventing the aggregation of stress-denatured proteins, in association with DnaK and GrpE. It is the nucleotide exchange factor for DnaK and may function as a thermosensor. Unfolded proteins bind initially to DnaJ; upon interaction with the DnaJ-bound protein, DnaK hydrolyzes its bound ATP, resulting in the formation of a stable complex. GrpE releases ADP from DnaK; ATP binding to DnaK triggers the release of the substrate protein, thus completing the reaction cycle. Several rounds of ATP-dependent interactions between DnaJ, DnaK and GrpE are required for fully efficient folding.</text>
</comment>
<keyword evidence="3" id="KW-0963">Cytoplasm</keyword>
<comment type="similarity">
    <text evidence="1 3 5">Belongs to the GrpE family.</text>
</comment>
<dbReference type="NCBIfam" id="NF010738">
    <property type="entry name" value="PRK14140.1"/>
    <property type="match status" value="1"/>
</dbReference>
<evidence type="ECO:0000256" key="1">
    <source>
        <dbReference type="ARBA" id="ARBA00009054"/>
    </source>
</evidence>
<feature type="region of interest" description="Disordered" evidence="6">
    <location>
        <begin position="1"/>
        <end position="27"/>
    </location>
</feature>
<dbReference type="GO" id="GO:0051087">
    <property type="term" value="F:protein-folding chaperone binding"/>
    <property type="evidence" value="ECO:0007669"/>
    <property type="project" value="InterPro"/>
</dbReference>
<reference evidence="7 8" key="1">
    <citation type="submission" date="2017-07" db="EMBL/GenBank/DDBJ databases">
        <title>Analysis of two Campylobacter avium genomes and identification of a novel hippuricase gene.</title>
        <authorList>
            <person name="Miller W.G."/>
            <person name="Chapman M.H."/>
            <person name="Yee E."/>
            <person name="Revez J."/>
            <person name="Bono J.L."/>
            <person name="Rossi M."/>
        </authorList>
    </citation>
    <scope>NUCLEOTIDE SEQUENCE [LARGE SCALE GENOMIC DNA]</scope>
    <source>
        <strain evidence="7 8">LMG 24591</strain>
    </source>
</reference>
<proteinExistence type="inferred from homology"/>